<comment type="caution">
    <text evidence="2">The sequence shown here is derived from an EMBL/GenBank/DDBJ whole genome shotgun (WGS) entry which is preliminary data.</text>
</comment>
<dbReference type="OrthoDB" id="4453902at2759"/>
<feature type="compositionally biased region" description="Low complexity" evidence="1">
    <location>
        <begin position="72"/>
        <end position="82"/>
    </location>
</feature>
<name>A0A0M9WH89_9EURO</name>
<dbReference type="Proteomes" id="UP000037696">
    <property type="component" value="Unassembled WGS sequence"/>
</dbReference>
<protein>
    <submittedName>
        <fullName evidence="2">Uncharacterized protein</fullName>
    </submittedName>
</protein>
<dbReference type="STRING" id="229535.A0A0M9WH89"/>
<proteinExistence type="predicted"/>
<sequence>MNIETHFAPHEFLYALCNRVHAFEPNLPSPGDLQMLGIQAFQVATANDETMQFDPCFFLPHPERFLQKYPLDDSSGTSLSRSRTLRDPTPTLEDFLKDEDRDPSPYRGVVFTFKDVWKDEDRDPSPDPEAKLEDAKFRLKWALRTRDEFKDEWYTHADEVHGHIDQQVHACRKGPTGTFYLRDLVGQSFWSPKWRKKGEPNSFSFGTKEWRLIEKYRYSGYRLPKPHTIVSCLAHVCTSDTNQGLTTHELRAIVNFMVIRTLHRPFRDCQIHGE</sequence>
<keyword evidence="3" id="KW-1185">Reference proteome</keyword>
<reference evidence="2 3" key="1">
    <citation type="submission" date="2015-08" db="EMBL/GenBank/DDBJ databases">
        <title>Genome sequencing of Penicillium nordicum.</title>
        <authorList>
            <person name="Nguyen H.D."/>
            <person name="Seifert K.A."/>
        </authorList>
    </citation>
    <scope>NUCLEOTIDE SEQUENCE [LARGE SCALE GENOMIC DNA]</scope>
    <source>
        <strain evidence="2 3">DAOMC 185683</strain>
    </source>
</reference>
<gene>
    <name evidence="2" type="ORF">ACN38_g4317</name>
</gene>
<dbReference type="AlphaFoldDB" id="A0A0M9WH89"/>
<accession>A0A0M9WH89</accession>
<feature type="region of interest" description="Disordered" evidence="1">
    <location>
        <begin position="70"/>
        <end position="100"/>
    </location>
</feature>
<organism evidence="2 3">
    <name type="scientific">Penicillium nordicum</name>
    <dbReference type="NCBI Taxonomy" id="229535"/>
    <lineage>
        <taxon>Eukaryota</taxon>
        <taxon>Fungi</taxon>
        <taxon>Dikarya</taxon>
        <taxon>Ascomycota</taxon>
        <taxon>Pezizomycotina</taxon>
        <taxon>Eurotiomycetes</taxon>
        <taxon>Eurotiomycetidae</taxon>
        <taxon>Eurotiales</taxon>
        <taxon>Aspergillaceae</taxon>
        <taxon>Penicillium</taxon>
    </lineage>
</organism>
<evidence type="ECO:0000313" key="2">
    <source>
        <dbReference type="EMBL" id="KOS44759.1"/>
    </source>
</evidence>
<dbReference type="EMBL" id="LHQQ01000055">
    <property type="protein sequence ID" value="KOS44759.1"/>
    <property type="molecule type" value="Genomic_DNA"/>
</dbReference>
<evidence type="ECO:0000256" key="1">
    <source>
        <dbReference type="SAM" id="MobiDB-lite"/>
    </source>
</evidence>
<evidence type="ECO:0000313" key="3">
    <source>
        <dbReference type="Proteomes" id="UP000037696"/>
    </source>
</evidence>